<proteinExistence type="predicted"/>
<evidence type="ECO:0000313" key="1">
    <source>
        <dbReference type="EMBL" id="VAW85459.1"/>
    </source>
</evidence>
<protein>
    <recommendedName>
        <fullName evidence="2">Cytochrome c domain-containing protein</fullName>
    </recommendedName>
</protein>
<accession>A0A3B0ZGN9</accession>
<dbReference type="EMBL" id="UOFP01000095">
    <property type="protein sequence ID" value="VAW85459.1"/>
    <property type="molecule type" value="Genomic_DNA"/>
</dbReference>
<name>A0A3B0ZGN9_9ZZZZ</name>
<gene>
    <name evidence="1" type="ORF">MNBD_GAMMA18-1862</name>
</gene>
<dbReference type="AlphaFoldDB" id="A0A3B0ZGN9"/>
<reference evidence="1" key="1">
    <citation type="submission" date="2018-06" db="EMBL/GenBank/DDBJ databases">
        <authorList>
            <person name="Zhirakovskaya E."/>
        </authorList>
    </citation>
    <scope>NUCLEOTIDE SEQUENCE</scope>
</reference>
<organism evidence="1">
    <name type="scientific">hydrothermal vent metagenome</name>
    <dbReference type="NCBI Taxonomy" id="652676"/>
    <lineage>
        <taxon>unclassified sequences</taxon>
        <taxon>metagenomes</taxon>
        <taxon>ecological metagenomes</taxon>
    </lineage>
</organism>
<sequence length="363" mass="38556">MPLYIFLLGSLLLLSACGGSDESVSSGPERVEKMTVRVSNGGCIAPDDAVDTATLLSTTGCFADVANQTMADGVVPYAVNSVLWSDGESKGRYFAIPDGTSISLTVDESSVVASNGIKNGDFNFPVGSVVIKHFYNGSRIVETRLLMNHANDGWVGTAYQWNEAQTEGELLTDARQITTPVNHYFPSPDECMACHTDAANALLGPDTLQLNYTLYYTDGTEEGYLDALARLNYLSALPLAEYKADRLYAINDGAASLEQRARSYLHSNCSGCHRTGAPQGGFDLRYNSSFSTAASNVCGISATEPTSPTGGLHIDPGSAANSTIQQRLSSTGSIKMPPLGRDQADPDAVQVMSGWINSLNGCD</sequence>
<evidence type="ECO:0008006" key="2">
    <source>
        <dbReference type="Google" id="ProtNLM"/>
    </source>
</evidence>